<evidence type="ECO:0000256" key="6">
    <source>
        <dbReference type="ARBA" id="ARBA00022828"/>
    </source>
</evidence>
<evidence type="ECO:0000256" key="13">
    <source>
        <dbReference type="RuleBase" id="RU361248"/>
    </source>
</evidence>
<feature type="disulfide bond" description="Interchain (with Cys-173)" evidence="12">
    <location>
        <position position="427"/>
    </location>
</feature>
<keyword evidence="10 12" id="KW-1015">Disulfide bond</keyword>
<dbReference type="Pfam" id="PF00500">
    <property type="entry name" value="Late_protein_L1"/>
    <property type="match status" value="1"/>
</dbReference>
<evidence type="ECO:0000256" key="14">
    <source>
        <dbReference type="SAM" id="MobiDB-lite"/>
    </source>
</evidence>
<feature type="disulfide bond" description="Interchain (with Cys-427)" evidence="12">
    <location>
        <position position="173"/>
    </location>
</feature>
<dbReference type="HAMAP" id="MF_04002">
    <property type="entry name" value="PPV_L1"/>
    <property type="match status" value="1"/>
</dbReference>
<dbReference type="Proteomes" id="UP000144847">
    <property type="component" value="Genome"/>
</dbReference>
<keyword evidence="8 12" id="KW-1164">Virus endocytosis by host</keyword>
<dbReference type="GO" id="GO:0075509">
    <property type="term" value="P:endocytosis involved in viral entry into host cell"/>
    <property type="evidence" value="ECO:0007669"/>
    <property type="project" value="UniProtKB-KW"/>
</dbReference>
<evidence type="ECO:0000256" key="11">
    <source>
        <dbReference type="ARBA" id="ARBA00023296"/>
    </source>
</evidence>
<dbReference type="EMBL" id="KU298895">
    <property type="protein sequence ID" value="ALT54713.1"/>
    <property type="molecule type" value="Genomic_DNA"/>
</dbReference>
<keyword evidence="2 12" id="KW-1048">Host nucleus</keyword>
<dbReference type="InterPro" id="IPR036973">
    <property type="entry name" value="Capsid_L1_sf_Papillomavir"/>
</dbReference>
<dbReference type="GO" id="GO:0039620">
    <property type="term" value="C:T=7 icosahedral viral capsid"/>
    <property type="evidence" value="ECO:0007669"/>
    <property type="project" value="UniProtKB-UniRule"/>
</dbReference>
<evidence type="ECO:0000256" key="4">
    <source>
        <dbReference type="ARBA" id="ARBA00022595"/>
    </source>
</evidence>
<evidence type="ECO:0000256" key="5">
    <source>
        <dbReference type="ARBA" id="ARBA00022804"/>
    </source>
</evidence>
<reference evidence="15 16" key="1">
    <citation type="journal article" date="2016" name="Virology">
        <title>Identification of novel human papillomavirus lineages and sublineages in HIV/HPV-coinfected pregnant women by next-generation sequencing.</title>
        <authorList>
            <person name="Siqueira J.D."/>
            <person name="Alves B.M."/>
            <person name="Prellwitz I.M."/>
            <person name="Furtado C."/>
            <person name="Meyrelles A.R."/>
            <person name="Machado E.S."/>
            <person name="Seuanez H.N."/>
            <person name="Soares M.A."/>
            <person name="Soares E.A."/>
        </authorList>
    </citation>
    <scope>NUCLEOTIDE SEQUENCE [LARGE SCALE GENOMIC DNA]</scope>
    <source>
        <strain evidence="15">48A.40</strain>
    </source>
</reference>
<gene>
    <name evidence="12 13" type="primary">L1</name>
</gene>
<keyword evidence="3 12" id="KW-0945">Host-virus interaction</keyword>
<evidence type="ECO:0000256" key="9">
    <source>
        <dbReference type="ARBA" id="ARBA00022921"/>
    </source>
</evidence>
<keyword evidence="6 13" id="KW-1145">T=7 icosahedral capsid protein</keyword>
<dbReference type="GO" id="GO:0005198">
    <property type="term" value="F:structural molecule activity"/>
    <property type="evidence" value="ECO:0007669"/>
    <property type="project" value="UniProtKB-UniRule"/>
</dbReference>
<dbReference type="GO" id="GO:0042025">
    <property type="term" value="C:host cell nucleus"/>
    <property type="evidence" value="ECO:0007669"/>
    <property type="project" value="UniProtKB-SubCell"/>
</dbReference>
<dbReference type="Gene3D" id="2.60.175.20">
    <property type="entry name" value="Major capsid L1 (late) superfamily, Papillomavirus"/>
    <property type="match status" value="1"/>
</dbReference>
<sequence>MWQLNENQVYLPPPTPVATIVSTDEYVQRTSLYYHAGSARLLTIGHPYFELKKSNGDISVPKVSGHQYRVFRVRLPDPNKFGLSDTSLFNSETQRLVWACVGVEVGRGQPLGVGVSGHPYFNKDEDVENSSAYGTGPGQDSRENVAMDYKQTQLCMLGCTPPIGEYWGKGTPCNASRVTLGDCPVLELKTEVIQDGDMVDTGFGAMDFASLQANKSDVPLDLCTSISKYPDYLGMAAEPYGNSLFFFLRREQMFVRHFFNRAGTTGDSVPTDLYITGTSGRTPIAGSIYYSTPSGSLVTSDSQIFNKPLWIQKAQGHNNGICFGNQLFVTVVDTTRSTNLTLCAATQSPTPTPYNNSNFKEYLRHGEEFDLQFIFQLCVITLNAEVMTYIHAMDPTLLEDWNFKIAPPASASLEDTYRFLTNKAIACQRDAPPKVREDPYKKYKFWDVNLTERFSSQLDQFPLGRKFLMQAGVRAGPRFKSRKRPAPSSSSSSKPVTPKRKKTKR</sequence>
<keyword evidence="4 12" id="KW-1162">Viral penetration into host cytoplasm</keyword>
<keyword evidence="7 12" id="KW-0946">Virion</keyword>
<evidence type="ECO:0000313" key="15">
    <source>
        <dbReference type="EMBL" id="ALT54713.1"/>
    </source>
</evidence>
<evidence type="ECO:0000256" key="12">
    <source>
        <dbReference type="HAMAP-Rule" id="MF_04002"/>
    </source>
</evidence>
<dbReference type="InterPro" id="IPR011222">
    <property type="entry name" value="dsDNA_vir_gr_I_capsid"/>
</dbReference>
<keyword evidence="1 12" id="KW-0167">Capsid protein</keyword>
<comment type="similarity">
    <text evidence="12 13">Belongs to the papillomaviridae L1 protein family.</text>
</comment>
<accession>A0A162LS59</accession>
<evidence type="ECO:0000256" key="7">
    <source>
        <dbReference type="ARBA" id="ARBA00022844"/>
    </source>
</evidence>
<comment type="subunit">
    <text evidence="12">Self-assembles into homopentamers. The capsid has an icosahedral symmetry and consists of 72 capsomers, with each capsomer being a pentamer of L1. Interacts with the minor capsid protein L2; this interaction is necessary for viral genome encapsidation. Interacts with protein E2; this interaction enhances E2-dependent replication and transcription activation.</text>
</comment>
<comment type="subcellular location">
    <subcellularLocation>
        <location evidence="12">Virion</location>
    </subcellularLocation>
    <subcellularLocation>
        <location evidence="12">Host nucleus</location>
    </subcellularLocation>
</comment>
<evidence type="ECO:0000256" key="3">
    <source>
        <dbReference type="ARBA" id="ARBA00022581"/>
    </source>
</evidence>
<dbReference type="SUPFAM" id="SSF88648">
    <property type="entry name" value="Group I dsDNA viruses"/>
    <property type="match status" value="1"/>
</dbReference>
<name>A0A162LS59_HPV40</name>
<feature type="region of interest" description="Disordered" evidence="14">
    <location>
        <begin position="474"/>
        <end position="505"/>
    </location>
</feature>
<evidence type="ECO:0000256" key="8">
    <source>
        <dbReference type="ARBA" id="ARBA00022890"/>
    </source>
</evidence>
<keyword evidence="11 12" id="KW-1160">Virus entry into host cell</keyword>
<proteinExistence type="inferred from homology"/>
<comment type="function">
    <text evidence="12 13">Forms an icosahedral capsid with a T=7 symmetry and a 50 nm diameter. The capsid is composed of 72 pentamers linked to each other by disulfide bonds and associated with L2 proteins. Binds to heparan sulfate proteoglycans on cell surface of basal layer keratinocytes to provide initial virion attachment. This binding mediates a conformational change in the virus capsid that facilitates efficient infection. The virion enters the host cell via endocytosis. During virus trafficking, L1 protein dissociates from the viral DNA and the genomic DNA is released to the host nucleus. The virion assembly takes place within the cell nucleus. Encapsulates the genomic DNA together with protein L2.</text>
</comment>
<protein>
    <recommendedName>
        <fullName evidence="12 13">Major capsid protein L1</fullName>
    </recommendedName>
</protein>
<evidence type="ECO:0000256" key="1">
    <source>
        <dbReference type="ARBA" id="ARBA00022561"/>
    </source>
</evidence>
<evidence type="ECO:0000313" key="16">
    <source>
        <dbReference type="Proteomes" id="UP000144847"/>
    </source>
</evidence>
<keyword evidence="9 12" id="KW-0426">Late protein</keyword>
<dbReference type="PRINTS" id="PR00865">
    <property type="entry name" value="HPVCAPSIDL1"/>
</dbReference>
<keyword evidence="5 12" id="KW-1161">Viral attachment to host cell</keyword>
<evidence type="ECO:0000256" key="2">
    <source>
        <dbReference type="ARBA" id="ARBA00022562"/>
    </source>
</evidence>
<dbReference type="GO" id="GO:0019062">
    <property type="term" value="P:virion attachment to host cell"/>
    <property type="evidence" value="ECO:0007669"/>
    <property type="project" value="UniProtKB-UniRule"/>
</dbReference>
<feature type="compositionally biased region" description="Low complexity" evidence="14">
    <location>
        <begin position="486"/>
        <end position="496"/>
    </location>
</feature>
<organism evidence="15 16">
    <name type="scientific">Human papillomavirus 40</name>
    <dbReference type="NCBI Taxonomy" id="10615"/>
    <lineage>
        <taxon>Viruses</taxon>
        <taxon>Monodnaviria</taxon>
        <taxon>Shotokuvirae</taxon>
        <taxon>Cossaviricota</taxon>
        <taxon>Papovaviricetes</taxon>
        <taxon>Zurhausenvirales</taxon>
        <taxon>Papillomaviridae</taxon>
        <taxon>Firstpapillomavirinae</taxon>
        <taxon>Alphapapillomavirus</taxon>
        <taxon>Alphapapillomavirus 8</taxon>
    </lineage>
</organism>
<organismHost>
    <name type="scientific">Homo sapiens</name>
    <name type="common">Human</name>
    <dbReference type="NCBI Taxonomy" id="9606"/>
</organismHost>
<dbReference type="InterPro" id="IPR002210">
    <property type="entry name" value="Capsid_L1_Papillomavir"/>
</dbReference>
<evidence type="ECO:0000256" key="10">
    <source>
        <dbReference type="ARBA" id="ARBA00023157"/>
    </source>
</evidence>